<evidence type="ECO:0000256" key="3">
    <source>
        <dbReference type="ARBA" id="ARBA00022691"/>
    </source>
</evidence>
<feature type="domain" description="O-methyltransferase dimerisation" evidence="6">
    <location>
        <begin position="84"/>
        <end position="158"/>
    </location>
</feature>
<dbReference type="InterPro" id="IPR012967">
    <property type="entry name" value="COMT_dimerisation"/>
</dbReference>
<dbReference type="PROSITE" id="PS51683">
    <property type="entry name" value="SAM_OMT_II"/>
    <property type="match status" value="1"/>
</dbReference>
<accession>E5DHP2</accession>
<dbReference type="Gene3D" id="1.10.10.10">
    <property type="entry name" value="Winged helix-like DNA-binding domain superfamily/Winged helix DNA-binding domain"/>
    <property type="match status" value="1"/>
</dbReference>
<evidence type="ECO:0000256" key="2">
    <source>
        <dbReference type="ARBA" id="ARBA00022679"/>
    </source>
</evidence>
<evidence type="ECO:0000259" key="5">
    <source>
        <dbReference type="Pfam" id="PF00891"/>
    </source>
</evidence>
<evidence type="ECO:0000313" key="7">
    <source>
        <dbReference type="EMBL" id="ADE22330.1"/>
    </source>
</evidence>
<dbReference type="InterPro" id="IPR001077">
    <property type="entry name" value="COMT_C"/>
</dbReference>
<dbReference type="Pfam" id="PF08100">
    <property type="entry name" value="Dimerisation"/>
    <property type="match status" value="1"/>
</dbReference>
<dbReference type="EMBL" id="GU300145">
    <property type="protein sequence ID" value="ADE22330.1"/>
    <property type="molecule type" value="Genomic_DNA"/>
</dbReference>
<protein>
    <submittedName>
        <fullName evidence="7">O-methyltransferase</fullName>
    </submittedName>
</protein>
<proteinExistence type="predicted"/>
<dbReference type="InterPro" id="IPR029063">
    <property type="entry name" value="SAM-dependent_MTases_sf"/>
</dbReference>
<dbReference type="GO" id="GO:0032259">
    <property type="term" value="P:methylation"/>
    <property type="evidence" value="ECO:0007669"/>
    <property type="project" value="UniProtKB-KW"/>
</dbReference>
<evidence type="ECO:0000256" key="1">
    <source>
        <dbReference type="ARBA" id="ARBA00022603"/>
    </source>
</evidence>
<organism evidence="7">
    <name type="scientific">Streptomyces galbus</name>
    <dbReference type="NCBI Taxonomy" id="33898"/>
    <lineage>
        <taxon>Bacteria</taxon>
        <taxon>Bacillati</taxon>
        <taxon>Actinomycetota</taxon>
        <taxon>Actinomycetes</taxon>
        <taxon>Kitasatosporales</taxon>
        <taxon>Streptomycetaceae</taxon>
        <taxon>Streptomyces</taxon>
    </lineage>
</organism>
<feature type="region of interest" description="Disordered" evidence="4">
    <location>
        <begin position="1"/>
        <end position="39"/>
    </location>
</feature>
<evidence type="ECO:0000256" key="4">
    <source>
        <dbReference type="SAM" id="MobiDB-lite"/>
    </source>
</evidence>
<keyword evidence="3" id="KW-0949">S-adenosyl-L-methionine</keyword>
<dbReference type="SUPFAM" id="SSF53335">
    <property type="entry name" value="S-adenosyl-L-methionine-dependent methyltransferases"/>
    <property type="match status" value="1"/>
</dbReference>
<dbReference type="GO" id="GO:0008171">
    <property type="term" value="F:O-methyltransferase activity"/>
    <property type="evidence" value="ECO:0007669"/>
    <property type="project" value="InterPro"/>
</dbReference>
<evidence type="ECO:0000259" key="6">
    <source>
        <dbReference type="Pfam" id="PF08100"/>
    </source>
</evidence>
<dbReference type="PANTHER" id="PTHR43712:SF2">
    <property type="entry name" value="O-METHYLTRANSFERASE CICE"/>
    <property type="match status" value="1"/>
</dbReference>
<dbReference type="InterPro" id="IPR036390">
    <property type="entry name" value="WH_DNA-bd_sf"/>
</dbReference>
<sequence>MEPEPQSTGRRRKPKPTRRYSGVVPLKEPPRRLTPDLPPLVPHGLRPILNPERLLAVMTDTTDTTRGIEVEPSDPAADTAAVFDLLGGLVVAQILRALAALRIADHLADGPLTAEELAEREGSHPQATYRLMRAAASSGLLSYEGRRRFALTGRGRLLRSGVPGSLRSLVLTQTGHAHWQAWAHFPEAVRQGATQTRKALGADIFEYFARPENADEAALFAQAMGDLSGLVTRGAVSAVSTVGVSTVVDVGGSNGDFVLALMEADPQLSGQVLDLPHAVEGARGEAAKRGLSDRFHAVAGDFFAEVPPADLYLLKTILHDWDDTQCAVILRNCRSAVNEGGRVLVVETVIGEIGEPDFATRADMTMLAMTNGMERDLDEFDALFAASGWRRSRTYPVGGGYFGMELLAV</sequence>
<keyword evidence="2 7" id="KW-0808">Transferase</keyword>
<dbReference type="GO" id="GO:0046983">
    <property type="term" value="F:protein dimerization activity"/>
    <property type="evidence" value="ECO:0007669"/>
    <property type="project" value="InterPro"/>
</dbReference>
<dbReference type="AlphaFoldDB" id="E5DHP2"/>
<dbReference type="Pfam" id="PF00891">
    <property type="entry name" value="Methyltransf_2"/>
    <property type="match status" value="1"/>
</dbReference>
<dbReference type="PANTHER" id="PTHR43712">
    <property type="entry name" value="PUTATIVE (AFU_ORTHOLOGUE AFUA_4G14580)-RELATED"/>
    <property type="match status" value="1"/>
</dbReference>
<keyword evidence="1 7" id="KW-0489">Methyltransferase</keyword>
<reference evidence="7" key="1">
    <citation type="journal article" date="2010" name="FEMS Microbiol. Lett.">
        <title>The methoxymalonyl-acyl carrier protein biosynthesis locus and the nearby gene with the beta-ketoacyl synthase domain are involved in the biosynthesis of galbonolides in Streptomyces galbus, but these loci are separate from the modular polyketide synthase gene cluster.</title>
        <authorList>
            <person name="Karki S."/>
            <person name="Kwon S.Y."/>
            <person name="Yoo H.G."/>
            <person name="Suh J.W."/>
            <person name="Park S.H."/>
            <person name="Kwon H.J."/>
        </authorList>
    </citation>
    <scope>NUCLEOTIDE SEQUENCE</scope>
    <source>
        <strain evidence="7">KCCM 41354</strain>
    </source>
</reference>
<name>E5DHP2_STRGB</name>
<dbReference type="InterPro" id="IPR036388">
    <property type="entry name" value="WH-like_DNA-bd_sf"/>
</dbReference>
<dbReference type="SUPFAM" id="SSF46785">
    <property type="entry name" value="Winged helix' DNA-binding domain"/>
    <property type="match status" value="1"/>
</dbReference>
<dbReference type="Gene3D" id="3.40.50.150">
    <property type="entry name" value="Vaccinia Virus protein VP39"/>
    <property type="match status" value="1"/>
</dbReference>
<feature type="compositionally biased region" description="Basic residues" evidence="4">
    <location>
        <begin position="9"/>
        <end position="18"/>
    </location>
</feature>
<dbReference type="InterPro" id="IPR016461">
    <property type="entry name" value="COMT-like"/>
</dbReference>
<feature type="domain" description="O-methyltransferase C-terminal" evidence="5">
    <location>
        <begin position="182"/>
        <end position="390"/>
    </location>
</feature>